<dbReference type="PROSITE" id="PS51098">
    <property type="entry name" value="PTS_EIIB_TYPE_1"/>
    <property type="match status" value="1"/>
</dbReference>
<dbReference type="InterPro" id="IPR001996">
    <property type="entry name" value="PTS_IIB_1"/>
</dbReference>
<dbReference type="SUPFAM" id="SSF55604">
    <property type="entry name" value="Glucose permease domain IIB"/>
    <property type="match status" value="1"/>
</dbReference>
<protein>
    <recommendedName>
        <fullName evidence="17">PTS beta-glucoside transporter subunit IIABC</fullName>
    </recommendedName>
</protein>
<feature type="transmembrane region" description="Helical" evidence="12">
    <location>
        <begin position="243"/>
        <end position="267"/>
    </location>
</feature>
<evidence type="ECO:0000256" key="7">
    <source>
        <dbReference type="ARBA" id="ARBA00022692"/>
    </source>
</evidence>
<feature type="domain" description="PTS EIIC type-1" evidence="14">
    <location>
        <begin position="108"/>
        <end position="459"/>
    </location>
</feature>
<evidence type="ECO:0000256" key="4">
    <source>
        <dbReference type="ARBA" id="ARBA00022597"/>
    </source>
</evidence>
<dbReference type="InterPro" id="IPR003352">
    <property type="entry name" value="PTS_EIIC"/>
</dbReference>
<keyword evidence="3" id="KW-1003">Cell membrane</keyword>
<dbReference type="PANTHER" id="PTHR30175:SF1">
    <property type="entry name" value="PTS SYSTEM ARBUTIN-, CELLOBIOSE-, AND SALICIN-SPECIFIC EIIBC COMPONENT-RELATED"/>
    <property type="match status" value="1"/>
</dbReference>
<feature type="transmembrane region" description="Helical" evidence="12">
    <location>
        <begin position="323"/>
        <end position="347"/>
    </location>
</feature>
<feature type="transmembrane region" description="Helical" evidence="12">
    <location>
        <begin position="384"/>
        <end position="406"/>
    </location>
</feature>
<dbReference type="GO" id="GO:0009401">
    <property type="term" value="P:phosphoenolpyruvate-dependent sugar phosphotransferase system"/>
    <property type="evidence" value="ECO:0007669"/>
    <property type="project" value="UniProtKB-KW"/>
</dbReference>
<evidence type="ECO:0000256" key="8">
    <source>
        <dbReference type="ARBA" id="ARBA00022777"/>
    </source>
</evidence>
<feature type="transmembrane region" description="Helical" evidence="12">
    <location>
        <begin position="179"/>
        <end position="199"/>
    </location>
</feature>
<feature type="transmembrane region" description="Helical" evidence="12">
    <location>
        <begin position="147"/>
        <end position="167"/>
    </location>
</feature>
<keyword evidence="9 12" id="KW-1133">Transmembrane helix</keyword>
<accession>A0A919WIB7</accession>
<evidence type="ECO:0000256" key="1">
    <source>
        <dbReference type="ARBA" id="ARBA00004651"/>
    </source>
</evidence>
<dbReference type="PANTHER" id="PTHR30175">
    <property type="entry name" value="PHOSPHOTRANSFERASE SYSTEM TRANSPORT PROTEIN"/>
    <property type="match status" value="1"/>
</dbReference>
<evidence type="ECO:0000259" key="14">
    <source>
        <dbReference type="PROSITE" id="PS51103"/>
    </source>
</evidence>
<reference evidence="15" key="1">
    <citation type="submission" date="2021-03" db="EMBL/GenBank/DDBJ databases">
        <title>Antimicrobial resistance genes in bacteria isolated from Japanese honey, and their potential for conferring macrolide and lincosamide resistance in the American foulbrood pathogen Paenibacillus larvae.</title>
        <authorList>
            <person name="Okamoto M."/>
            <person name="Kumagai M."/>
            <person name="Kanamori H."/>
            <person name="Takamatsu D."/>
        </authorList>
    </citation>
    <scope>NUCLEOTIDE SEQUENCE</scope>
    <source>
        <strain evidence="15">J27TS8</strain>
    </source>
</reference>
<dbReference type="GO" id="GO:0016301">
    <property type="term" value="F:kinase activity"/>
    <property type="evidence" value="ECO:0007669"/>
    <property type="project" value="UniProtKB-KW"/>
</dbReference>
<evidence type="ECO:0000256" key="6">
    <source>
        <dbReference type="ARBA" id="ARBA00022683"/>
    </source>
</evidence>
<evidence type="ECO:0000256" key="10">
    <source>
        <dbReference type="ARBA" id="ARBA00023136"/>
    </source>
</evidence>
<dbReference type="PROSITE" id="PS51103">
    <property type="entry name" value="PTS_EIIC_TYPE_1"/>
    <property type="match status" value="1"/>
</dbReference>
<evidence type="ECO:0000256" key="12">
    <source>
        <dbReference type="SAM" id="Phobius"/>
    </source>
</evidence>
<feature type="transmembrane region" description="Helical" evidence="12">
    <location>
        <begin position="211"/>
        <end position="231"/>
    </location>
</feature>
<dbReference type="EMBL" id="BORC01000003">
    <property type="protein sequence ID" value="GIN62234.1"/>
    <property type="molecule type" value="Genomic_DNA"/>
</dbReference>
<evidence type="ECO:0000256" key="3">
    <source>
        <dbReference type="ARBA" id="ARBA00022475"/>
    </source>
</evidence>
<keyword evidence="6" id="KW-0598">Phosphotransferase system</keyword>
<evidence type="ECO:0000313" key="15">
    <source>
        <dbReference type="EMBL" id="GIN62234.1"/>
    </source>
</evidence>
<dbReference type="InterPro" id="IPR018113">
    <property type="entry name" value="PTrfase_EIIB_Cys"/>
</dbReference>
<evidence type="ECO:0000259" key="13">
    <source>
        <dbReference type="PROSITE" id="PS51098"/>
    </source>
</evidence>
<organism evidence="15 16">
    <name type="scientific">Robertmurraya siralis</name>
    <dbReference type="NCBI Taxonomy" id="77777"/>
    <lineage>
        <taxon>Bacteria</taxon>
        <taxon>Bacillati</taxon>
        <taxon>Bacillota</taxon>
        <taxon>Bacilli</taxon>
        <taxon>Bacillales</taxon>
        <taxon>Bacillaceae</taxon>
        <taxon>Robertmurraya</taxon>
    </lineage>
</organism>
<dbReference type="GO" id="GO:0008982">
    <property type="term" value="F:protein-N(PI)-phosphohistidine-sugar phosphotransferase activity"/>
    <property type="evidence" value="ECO:0007669"/>
    <property type="project" value="InterPro"/>
</dbReference>
<comment type="subcellular location">
    <subcellularLocation>
        <location evidence="1">Cell membrane</location>
        <topology evidence="1">Multi-pass membrane protein</topology>
    </subcellularLocation>
</comment>
<dbReference type="FunFam" id="3.30.1360.60:FF:000001">
    <property type="entry name" value="PTS system glucose-specific IIBC component PtsG"/>
    <property type="match status" value="1"/>
</dbReference>
<feature type="transmembrane region" description="Helical" evidence="12">
    <location>
        <begin position="106"/>
        <end position="135"/>
    </location>
</feature>
<comment type="caution">
    <text evidence="15">The sequence shown here is derived from an EMBL/GenBank/DDBJ whole genome shotgun (WGS) entry which is preliminary data.</text>
</comment>
<evidence type="ECO:0000256" key="11">
    <source>
        <dbReference type="PROSITE-ProRule" id="PRU00421"/>
    </source>
</evidence>
<dbReference type="GO" id="GO:0090589">
    <property type="term" value="F:protein-phosphocysteine-trehalose phosphotransferase system transporter activity"/>
    <property type="evidence" value="ECO:0007669"/>
    <property type="project" value="TreeGrafter"/>
</dbReference>
<dbReference type="Gene3D" id="3.30.1360.60">
    <property type="entry name" value="Glucose permease domain IIB"/>
    <property type="match status" value="1"/>
</dbReference>
<evidence type="ECO:0000256" key="2">
    <source>
        <dbReference type="ARBA" id="ARBA00022448"/>
    </source>
</evidence>
<dbReference type="InterPro" id="IPR050558">
    <property type="entry name" value="PTS_Sugar-Specific_Components"/>
</dbReference>
<dbReference type="Proteomes" id="UP000682111">
    <property type="component" value="Unassembled WGS sequence"/>
</dbReference>
<dbReference type="Pfam" id="PF02378">
    <property type="entry name" value="PTS_EIIC"/>
    <property type="match status" value="1"/>
</dbReference>
<proteinExistence type="predicted"/>
<evidence type="ECO:0000313" key="16">
    <source>
        <dbReference type="Proteomes" id="UP000682111"/>
    </source>
</evidence>
<feature type="active site" description="Phosphocysteine intermediate; for EIIB activity" evidence="11">
    <location>
        <position position="26"/>
    </location>
</feature>
<dbReference type="InterPro" id="IPR013013">
    <property type="entry name" value="PTS_EIIC_1"/>
</dbReference>
<sequence>MNYENVANEVLASLGGKENIKTLTHCATRLRFSLFESSKLDKDAIEKNPNILGLVDKNGNYQLIIGTEVSHVYKAITNLTGEVNSEREDSSAESTESKKGSLLDRFLAKISAIFTPYIPVLATSGILIGLVAIAANFGWISEESTTYITLNAVGNALLYFFPILLAYTAASRFGANPYIGATIGAALMHPDLSAILISGERLTLLGIPFTAMNFANTVIPIIVAMWAFSYIEKFLKKYLAKPLQFMLVPLLSIVLMVPLSLLVFGPIGNILAQAIADGYQFFVDGNVFILSLISGAFFIFVIMLGLHWIILPIQLQILSEQGFEYSLAAGGMGGYALLGITLAVLLFNKDKKIKEVAGSAAFVNMISGITEPGLYGICMKNKRYFLALILGGAAGGLVCGIFQVYVKAFAFGGILGLPAFAAATEVFPFYMLSVFSSIAVGFIVTFLMEKGKFLTTKSV</sequence>
<keyword evidence="4" id="KW-0762">Sugar transport</keyword>
<keyword evidence="16" id="KW-1185">Reference proteome</keyword>
<keyword evidence="7 12" id="KW-0812">Transmembrane</keyword>
<dbReference type="PROSITE" id="PS01035">
    <property type="entry name" value="PTS_EIIB_TYPE_1_CYS"/>
    <property type="match status" value="1"/>
</dbReference>
<evidence type="ECO:0000256" key="9">
    <source>
        <dbReference type="ARBA" id="ARBA00022989"/>
    </source>
</evidence>
<dbReference type="InterPro" id="IPR036878">
    <property type="entry name" value="Glu_permease_IIB"/>
</dbReference>
<keyword evidence="2" id="KW-0813">Transport</keyword>
<feature type="transmembrane region" description="Helical" evidence="12">
    <location>
        <begin position="426"/>
        <end position="448"/>
    </location>
</feature>
<keyword evidence="8" id="KW-0418">Kinase</keyword>
<evidence type="ECO:0008006" key="17">
    <source>
        <dbReference type="Google" id="ProtNLM"/>
    </source>
</evidence>
<feature type="transmembrane region" description="Helical" evidence="12">
    <location>
        <begin position="287"/>
        <end position="311"/>
    </location>
</feature>
<dbReference type="RefSeq" id="WP_212933658.1">
    <property type="nucleotide sequence ID" value="NZ_BORC01000003.1"/>
</dbReference>
<dbReference type="GO" id="GO:0015771">
    <property type="term" value="P:trehalose transport"/>
    <property type="evidence" value="ECO:0007669"/>
    <property type="project" value="TreeGrafter"/>
</dbReference>
<gene>
    <name evidence="15" type="ORF">J27TS8_22270</name>
</gene>
<dbReference type="AlphaFoldDB" id="A0A919WIB7"/>
<name>A0A919WIB7_9BACI</name>
<keyword evidence="5" id="KW-0808">Transferase</keyword>
<dbReference type="GO" id="GO:0005886">
    <property type="term" value="C:plasma membrane"/>
    <property type="evidence" value="ECO:0007669"/>
    <property type="project" value="UniProtKB-SubCell"/>
</dbReference>
<evidence type="ECO:0000256" key="5">
    <source>
        <dbReference type="ARBA" id="ARBA00022679"/>
    </source>
</evidence>
<dbReference type="Pfam" id="PF00367">
    <property type="entry name" value="PTS_EIIB"/>
    <property type="match status" value="1"/>
</dbReference>
<feature type="domain" description="PTS EIIB type-1" evidence="13">
    <location>
        <begin position="4"/>
        <end position="86"/>
    </location>
</feature>
<dbReference type="CDD" id="cd00212">
    <property type="entry name" value="PTS_IIB_glc"/>
    <property type="match status" value="1"/>
</dbReference>
<keyword evidence="10 12" id="KW-0472">Membrane</keyword>